<organism evidence="1 2">
    <name type="scientific">Ectopseudomonas oleovorans</name>
    <name type="common">Pseudomonas oleovorans</name>
    <dbReference type="NCBI Taxonomy" id="301"/>
    <lineage>
        <taxon>Bacteria</taxon>
        <taxon>Pseudomonadati</taxon>
        <taxon>Pseudomonadota</taxon>
        <taxon>Gammaproteobacteria</taxon>
        <taxon>Pseudomonadales</taxon>
        <taxon>Pseudomonadaceae</taxon>
        <taxon>Ectopseudomonas</taxon>
    </lineage>
</organism>
<dbReference type="AlphaFoldDB" id="A0AA42GHY1"/>
<comment type="caution">
    <text evidence="1">The sequence shown here is derived from an EMBL/GenBank/DDBJ whole genome shotgun (WGS) entry which is preliminary data.</text>
</comment>
<sequence>MRIELCQQRAPLRGADQLQRQIDRRLALYAQQQAVRAVIQAWQAEQKLRVGLAALTE</sequence>
<dbReference type="RefSeq" id="WP_241197922.1">
    <property type="nucleotide sequence ID" value="NZ_CP104579.1"/>
</dbReference>
<dbReference type="Proteomes" id="UP001161697">
    <property type="component" value="Unassembled WGS sequence"/>
</dbReference>
<dbReference type="EMBL" id="JAOCJE010000001">
    <property type="protein sequence ID" value="MDH1338929.1"/>
    <property type="molecule type" value="Genomic_DNA"/>
</dbReference>
<reference evidence="1" key="1">
    <citation type="submission" date="2022-09" db="EMBL/GenBank/DDBJ databases">
        <title>Intensive care unit water sources are persistently colonized with multi-drug resistant bacteria and are the site of extensive horizontal gene transfer of antibiotic resistance genes.</title>
        <authorList>
            <person name="Diorio-Toth L."/>
        </authorList>
    </citation>
    <scope>NUCLEOTIDE SEQUENCE</scope>
    <source>
        <strain evidence="1">GD03704</strain>
    </source>
</reference>
<accession>A0AA42GHY1</accession>
<protein>
    <submittedName>
        <fullName evidence="1">Uncharacterized protein</fullName>
    </submittedName>
</protein>
<evidence type="ECO:0000313" key="1">
    <source>
        <dbReference type="EMBL" id="MDH1338929.1"/>
    </source>
</evidence>
<proteinExistence type="predicted"/>
<evidence type="ECO:0000313" key="2">
    <source>
        <dbReference type="Proteomes" id="UP001161697"/>
    </source>
</evidence>
<name>A0AA42GHY1_ECTOL</name>
<gene>
    <name evidence="1" type="ORF">N5J11_06675</name>
</gene>